<evidence type="ECO:0000313" key="5">
    <source>
        <dbReference type="EMBL" id="GAI42579.1"/>
    </source>
</evidence>
<evidence type="ECO:0000259" key="4">
    <source>
        <dbReference type="Pfam" id="PF00005"/>
    </source>
</evidence>
<keyword evidence="3" id="KW-0067">ATP-binding</keyword>
<keyword evidence="1" id="KW-0813">Transport</keyword>
<gene>
    <name evidence="5" type="ORF">S06H3_42927</name>
</gene>
<evidence type="ECO:0000256" key="1">
    <source>
        <dbReference type="ARBA" id="ARBA00022448"/>
    </source>
</evidence>
<dbReference type="PANTHER" id="PTHR43776">
    <property type="entry name" value="TRANSPORT ATP-BINDING PROTEIN"/>
    <property type="match status" value="1"/>
</dbReference>
<dbReference type="InterPro" id="IPR050319">
    <property type="entry name" value="ABC_transp_ATP-bind"/>
</dbReference>
<comment type="caution">
    <text evidence="5">The sequence shown here is derived from an EMBL/GenBank/DDBJ whole genome shotgun (WGS) entry which is preliminary data.</text>
</comment>
<dbReference type="Pfam" id="PF00005">
    <property type="entry name" value="ABC_tran"/>
    <property type="match status" value="1"/>
</dbReference>
<evidence type="ECO:0000256" key="2">
    <source>
        <dbReference type="ARBA" id="ARBA00022741"/>
    </source>
</evidence>
<dbReference type="Gene3D" id="3.40.50.300">
    <property type="entry name" value="P-loop containing nucleotide triphosphate hydrolases"/>
    <property type="match status" value="1"/>
</dbReference>
<keyword evidence="2" id="KW-0547">Nucleotide-binding</keyword>
<proteinExistence type="predicted"/>
<feature type="domain" description="ABC transporter" evidence="4">
    <location>
        <begin position="1"/>
        <end position="61"/>
    </location>
</feature>
<organism evidence="5">
    <name type="scientific">marine sediment metagenome</name>
    <dbReference type="NCBI Taxonomy" id="412755"/>
    <lineage>
        <taxon>unclassified sequences</taxon>
        <taxon>metagenomes</taxon>
        <taxon>ecological metagenomes</taxon>
    </lineage>
</organism>
<feature type="non-terminal residue" evidence="5">
    <location>
        <position position="1"/>
    </location>
</feature>
<dbReference type="InterPro" id="IPR027417">
    <property type="entry name" value="P-loop_NTPase"/>
</dbReference>
<protein>
    <recommendedName>
        <fullName evidence="4">ABC transporter domain-containing protein</fullName>
    </recommendedName>
</protein>
<accession>X1QH37</accession>
<dbReference type="InterPro" id="IPR003439">
    <property type="entry name" value="ABC_transporter-like_ATP-bd"/>
</dbReference>
<dbReference type="GO" id="GO:0016887">
    <property type="term" value="F:ATP hydrolysis activity"/>
    <property type="evidence" value="ECO:0007669"/>
    <property type="project" value="InterPro"/>
</dbReference>
<dbReference type="EMBL" id="BARV01026582">
    <property type="protein sequence ID" value="GAI42579.1"/>
    <property type="molecule type" value="Genomic_DNA"/>
</dbReference>
<name>X1QH37_9ZZZZ</name>
<dbReference type="GO" id="GO:0005524">
    <property type="term" value="F:ATP binding"/>
    <property type="evidence" value="ECO:0007669"/>
    <property type="project" value="UniProtKB-KW"/>
</dbReference>
<sequence>GETLGLVGESGCGKSTLGRVLLRLEEPTAGKVLYEGDNVLTWDSVKGYPSQSGYAEDNLSQIGSTEDDPAQVEHYYGNDGQDSVSKNVLTNYNPLGQPLSPGCPNKILSQIIQGS</sequence>
<evidence type="ECO:0000256" key="3">
    <source>
        <dbReference type="ARBA" id="ARBA00022840"/>
    </source>
</evidence>
<dbReference type="AlphaFoldDB" id="X1QH37"/>
<dbReference type="SUPFAM" id="SSF52540">
    <property type="entry name" value="P-loop containing nucleoside triphosphate hydrolases"/>
    <property type="match status" value="1"/>
</dbReference>
<reference evidence="5" key="1">
    <citation type="journal article" date="2014" name="Front. Microbiol.">
        <title>High frequency of phylogenetically diverse reductive dehalogenase-homologous genes in deep subseafloor sedimentary metagenomes.</title>
        <authorList>
            <person name="Kawai M."/>
            <person name="Futagami T."/>
            <person name="Toyoda A."/>
            <person name="Takaki Y."/>
            <person name="Nishi S."/>
            <person name="Hori S."/>
            <person name="Arai W."/>
            <person name="Tsubouchi T."/>
            <person name="Morono Y."/>
            <person name="Uchiyama I."/>
            <person name="Ito T."/>
            <person name="Fujiyama A."/>
            <person name="Inagaki F."/>
            <person name="Takami H."/>
        </authorList>
    </citation>
    <scope>NUCLEOTIDE SEQUENCE</scope>
    <source>
        <strain evidence="5">Expedition CK06-06</strain>
    </source>
</reference>